<dbReference type="PANTHER" id="PTHR45756">
    <property type="entry name" value="PALMITOYLTRANSFERASE"/>
    <property type="match status" value="1"/>
</dbReference>
<feature type="domain" description="Protein kinase" evidence="1">
    <location>
        <begin position="1"/>
        <end position="211"/>
    </location>
</feature>
<accession>A0ABR2J0C5</accession>
<dbReference type="EMBL" id="JAPFFF010000013">
    <property type="protein sequence ID" value="KAK8871339.1"/>
    <property type="molecule type" value="Genomic_DNA"/>
</dbReference>
<proteinExistence type="predicted"/>
<dbReference type="PROSITE" id="PS00108">
    <property type="entry name" value="PROTEIN_KINASE_ST"/>
    <property type="match status" value="1"/>
</dbReference>
<dbReference type="InterPro" id="IPR008271">
    <property type="entry name" value="Ser/Thr_kinase_AS"/>
</dbReference>
<gene>
    <name evidence="2" type="ORF">M9Y10_007059</name>
</gene>
<dbReference type="SMART" id="SM00220">
    <property type="entry name" value="S_TKc"/>
    <property type="match status" value="1"/>
</dbReference>
<dbReference type="SUPFAM" id="SSF56112">
    <property type="entry name" value="Protein kinase-like (PK-like)"/>
    <property type="match status" value="1"/>
</dbReference>
<dbReference type="InterPro" id="IPR053215">
    <property type="entry name" value="TKL_Ser/Thr_kinase"/>
</dbReference>
<keyword evidence="3" id="KW-1185">Reference proteome</keyword>
<name>A0ABR2J0C5_9EUKA</name>
<evidence type="ECO:0000259" key="1">
    <source>
        <dbReference type="PROSITE" id="PS50011"/>
    </source>
</evidence>
<dbReference type="InterPro" id="IPR001245">
    <property type="entry name" value="Ser-Thr/Tyr_kinase_cat_dom"/>
</dbReference>
<sequence>MEQVHHPTLVKFIGYSPIDFTGGETLTLITEFAGNGDLSRLIKKNALNNTQQQIILVGISRAIMLFHQNNFIHRDIKPENIFIDENYHPHLGGFMLIAKLEPGIPQTEYVGTYPFMAPEVFESNEYSTPIDIYSFAVTMYEIVTGNTTLYPKTSSFALMTDVINGRRPEFKVEVKQSIRELIEHCWSAETSKRLTAEQLFQKLAYDANYYLDDVDSEKVISYANSIKE</sequence>
<dbReference type="Proteomes" id="UP001470230">
    <property type="component" value="Unassembled WGS sequence"/>
</dbReference>
<organism evidence="2 3">
    <name type="scientific">Tritrichomonas musculus</name>
    <dbReference type="NCBI Taxonomy" id="1915356"/>
    <lineage>
        <taxon>Eukaryota</taxon>
        <taxon>Metamonada</taxon>
        <taxon>Parabasalia</taxon>
        <taxon>Tritrichomonadida</taxon>
        <taxon>Tritrichomonadidae</taxon>
        <taxon>Tritrichomonas</taxon>
    </lineage>
</organism>
<dbReference type="PANTHER" id="PTHR45756:SF1">
    <property type="entry name" value="PROTEIN KINASE DOMAIN CONTAINING PROTEIN"/>
    <property type="match status" value="1"/>
</dbReference>
<dbReference type="Gene3D" id="1.10.510.10">
    <property type="entry name" value="Transferase(Phosphotransferase) domain 1"/>
    <property type="match status" value="1"/>
</dbReference>
<evidence type="ECO:0000313" key="2">
    <source>
        <dbReference type="EMBL" id="KAK8871339.1"/>
    </source>
</evidence>
<comment type="caution">
    <text evidence="2">The sequence shown here is derived from an EMBL/GenBank/DDBJ whole genome shotgun (WGS) entry which is preliminary data.</text>
</comment>
<dbReference type="PRINTS" id="PR00109">
    <property type="entry name" value="TYRKINASE"/>
</dbReference>
<dbReference type="Pfam" id="PF00069">
    <property type="entry name" value="Pkinase"/>
    <property type="match status" value="1"/>
</dbReference>
<dbReference type="InterPro" id="IPR011009">
    <property type="entry name" value="Kinase-like_dom_sf"/>
</dbReference>
<reference evidence="2 3" key="1">
    <citation type="submission" date="2024-04" db="EMBL/GenBank/DDBJ databases">
        <title>Tritrichomonas musculus Genome.</title>
        <authorList>
            <person name="Alves-Ferreira E."/>
            <person name="Grigg M."/>
            <person name="Lorenzi H."/>
            <person name="Galac M."/>
        </authorList>
    </citation>
    <scope>NUCLEOTIDE SEQUENCE [LARGE SCALE GENOMIC DNA]</scope>
    <source>
        <strain evidence="2 3">EAF2021</strain>
    </source>
</reference>
<protein>
    <recommendedName>
        <fullName evidence="1">Protein kinase domain-containing protein</fullName>
    </recommendedName>
</protein>
<dbReference type="PROSITE" id="PS50011">
    <property type="entry name" value="PROTEIN_KINASE_DOM"/>
    <property type="match status" value="1"/>
</dbReference>
<dbReference type="PIRSF" id="PIRSF000654">
    <property type="entry name" value="Integrin-linked_kinase"/>
    <property type="match status" value="1"/>
</dbReference>
<dbReference type="InterPro" id="IPR000719">
    <property type="entry name" value="Prot_kinase_dom"/>
</dbReference>
<evidence type="ECO:0000313" key="3">
    <source>
        <dbReference type="Proteomes" id="UP001470230"/>
    </source>
</evidence>